<evidence type="ECO:0000256" key="1">
    <source>
        <dbReference type="ARBA" id="ARBA00022723"/>
    </source>
</evidence>
<dbReference type="InterPro" id="IPR013154">
    <property type="entry name" value="ADH-like_N"/>
</dbReference>
<dbReference type="SUPFAM" id="SSF50129">
    <property type="entry name" value="GroES-like"/>
    <property type="match status" value="1"/>
</dbReference>
<dbReference type="InterPro" id="IPR011032">
    <property type="entry name" value="GroES-like_sf"/>
</dbReference>
<dbReference type="EMBL" id="FTMD01000002">
    <property type="protein sequence ID" value="SIQ09202.1"/>
    <property type="molecule type" value="Genomic_DNA"/>
</dbReference>
<gene>
    <name evidence="6" type="ORF">SAMN05421829_102249</name>
</gene>
<dbReference type="GO" id="GO:0008270">
    <property type="term" value="F:zinc ion binding"/>
    <property type="evidence" value="ECO:0007669"/>
    <property type="project" value="InterPro"/>
</dbReference>
<evidence type="ECO:0000313" key="6">
    <source>
        <dbReference type="EMBL" id="SIQ09202.1"/>
    </source>
</evidence>
<name>A0A1N6PY41_9RHOO</name>
<dbReference type="AlphaFoldDB" id="A0A1N6PY41"/>
<dbReference type="SUPFAM" id="SSF51735">
    <property type="entry name" value="NAD(P)-binding Rossmann-fold domains"/>
    <property type="match status" value="1"/>
</dbReference>
<dbReference type="GO" id="GO:0016616">
    <property type="term" value="F:oxidoreductase activity, acting on the CH-OH group of donors, NAD or NADP as acceptor"/>
    <property type="evidence" value="ECO:0007669"/>
    <property type="project" value="UniProtKB-ARBA"/>
</dbReference>
<evidence type="ECO:0000256" key="2">
    <source>
        <dbReference type="ARBA" id="ARBA00022833"/>
    </source>
</evidence>
<feature type="domain" description="Enoyl reductase (ER)" evidence="5">
    <location>
        <begin position="10"/>
        <end position="349"/>
    </location>
</feature>
<sequence length="351" mass="36960">MAKMRSVTLVAPRRFEIVEVDKPEVDDDSVIVKVEGHGICGSNLHFWHGGGSANAMCCYPMPGAAGHEFGGVVTEAGRNVRRVKVGDRIAVDFFHSTACGVCPYCTAGWPNQCTGRAAHATGGYVDYLKLSERGLHILPDTIATHAAAIAEPAAAPVSALRRAGLRGGEQVVVLGAGVLGLAAVGAAKAMGAGRVIVTAKYDQQAQFAQAFGADVVVRGSGDASVEEIRSHLDGGAADIVVETVGGHAPTLGQATDIVRPRGEVLVLGLWEELVPVDSWKSVLKDVTYRFCLTYGTQGLKTDFGYTVDLMGSRKVPMQDLVTHVMPLERIGEAFEVAADKSRGAMKVILVP</sequence>
<organism evidence="6 7">
    <name type="scientific">Aromatoleum tolulyticum</name>
    <dbReference type="NCBI Taxonomy" id="34027"/>
    <lineage>
        <taxon>Bacteria</taxon>
        <taxon>Pseudomonadati</taxon>
        <taxon>Pseudomonadota</taxon>
        <taxon>Betaproteobacteria</taxon>
        <taxon>Rhodocyclales</taxon>
        <taxon>Rhodocyclaceae</taxon>
        <taxon>Aromatoleum</taxon>
    </lineage>
</organism>
<dbReference type="OrthoDB" id="9787435at2"/>
<accession>A0A1N6PY41</accession>
<dbReference type="SMART" id="SM00829">
    <property type="entry name" value="PKS_ER"/>
    <property type="match status" value="1"/>
</dbReference>
<proteinExistence type="inferred from homology"/>
<evidence type="ECO:0000256" key="3">
    <source>
        <dbReference type="ARBA" id="ARBA00023002"/>
    </source>
</evidence>
<dbReference type="STRING" id="34027.SAMN05421829_102249"/>
<dbReference type="PANTHER" id="PTHR43401:SF2">
    <property type="entry name" value="L-THREONINE 3-DEHYDROGENASE"/>
    <property type="match status" value="1"/>
</dbReference>
<comment type="similarity">
    <text evidence="4">Belongs to the zinc-containing alcohol dehydrogenase family.</text>
</comment>
<dbReference type="InterPro" id="IPR050129">
    <property type="entry name" value="Zn_alcohol_dh"/>
</dbReference>
<reference evidence="7" key="1">
    <citation type="submission" date="2017-01" db="EMBL/GenBank/DDBJ databases">
        <authorList>
            <person name="Varghese N."/>
            <person name="Submissions S."/>
        </authorList>
    </citation>
    <scope>NUCLEOTIDE SEQUENCE [LARGE SCALE GENOMIC DNA]</scope>
    <source>
        <strain evidence="7">ATCC 51758</strain>
    </source>
</reference>
<protein>
    <submittedName>
        <fullName evidence="6">L-iditol 2-dehydrogenase/L-idonate 5-dehydrogenase</fullName>
    </submittedName>
</protein>
<dbReference type="Pfam" id="PF00107">
    <property type="entry name" value="ADH_zinc_N"/>
    <property type="match status" value="1"/>
</dbReference>
<dbReference type="PANTHER" id="PTHR43401">
    <property type="entry name" value="L-THREONINE 3-DEHYDROGENASE"/>
    <property type="match status" value="1"/>
</dbReference>
<keyword evidence="1 4" id="KW-0479">Metal-binding</keyword>
<dbReference type="InterPro" id="IPR013149">
    <property type="entry name" value="ADH-like_C"/>
</dbReference>
<keyword evidence="3" id="KW-0560">Oxidoreductase</keyword>
<keyword evidence="2 4" id="KW-0862">Zinc</keyword>
<evidence type="ECO:0000256" key="4">
    <source>
        <dbReference type="RuleBase" id="RU361277"/>
    </source>
</evidence>
<keyword evidence="7" id="KW-1185">Reference proteome</keyword>
<dbReference type="InterPro" id="IPR002328">
    <property type="entry name" value="ADH_Zn_CS"/>
</dbReference>
<dbReference type="Gene3D" id="3.90.180.10">
    <property type="entry name" value="Medium-chain alcohol dehydrogenases, catalytic domain"/>
    <property type="match status" value="1"/>
</dbReference>
<evidence type="ECO:0000259" key="5">
    <source>
        <dbReference type="SMART" id="SM00829"/>
    </source>
</evidence>
<dbReference type="Gene3D" id="3.40.50.720">
    <property type="entry name" value="NAD(P)-binding Rossmann-like Domain"/>
    <property type="match status" value="1"/>
</dbReference>
<dbReference type="RefSeq" id="WP_076600759.1">
    <property type="nucleotide sequence ID" value="NZ_FTMD01000002.1"/>
</dbReference>
<evidence type="ECO:0000313" key="7">
    <source>
        <dbReference type="Proteomes" id="UP000186819"/>
    </source>
</evidence>
<dbReference type="Proteomes" id="UP000186819">
    <property type="component" value="Unassembled WGS sequence"/>
</dbReference>
<dbReference type="Pfam" id="PF08240">
    <property type="entry name" value="ADH_N"/>
    <property type="match status" value="1"/>
</dbReference>
<dbReference type="InterPro" id="IPR036291">
    <property type="entry name" value="NAD(P)-bd_dom_sf"/>
</dbReference>
<comment type="cofactor">
    <cofactor evidence="4">
        <name>Zn(2+)</name>
        <dbReference type="ChEBI" id="CHEBI:29105"/>
    </cofactor>
</comment>
<dbReference type="InterPro" id="IPR020843">
    <property type="entry name" value="ER"/>
</dbReference>
<dbReference type="PROSITE" id="PS00059">
    <property type="entry name" value="ADH_ZINC"/>
    <property type="match status" value="1"/>
</dbReference>